<feature type="non-terminal residue" evidence="1">
    <location>
        <position position="1"/>
    </location>
</feature>
<accession>A0A0F9BZ12</accession>
<organism evidence="1">
    <name type="scientific">marine sediment metagenome</name>
    <dbReference type="NCBI Taxonomy" id="412755"/>
    <lineage>
        <taxon>unclassified sequences</taxon>
        <taxon>metagenomes</taxon>
        <taxon>ecological metagenomes</taxon>
    </lineage>
</organism>
<proteinExistence type="predicted"/>
<gene>
    <name evidence="1" type="ORF">LCGC14_2671340</name>
</gene>
<sequence>WFRRANEILGFLVTTESALKEFKIKYEQIAVQKNLKPETPFKLEFSDGRAVITPLGTLLKQCINDVDILCRQIFVMYYGSLETYLFELIERSYPEIGITEDILQSSLGIMMGSNWDGKFCKMRDVFGINYKATDIKRHFSSFEMDFEGKKFKNPLLFLDELAKVRHKIVHASSILAKGQLIYINAQVFHAHYMFCALLTDYIDSLFSKKFNYRRIKINPAMA</sequence>
<dbReference type="EMBL" id="LAZR01046848">
    <property type="protein sequence ID" value="KKK95584.1"/>
    <property type="molecule type" value="Genomic_DNA"/>
</dbReference>
<comment type="caution">
    <text evidence="1">The sequence shown here is derived from an EMBL/GenBank/DDBJ whole genome shotgun (WGS) entry which is preliminary data.</text>
</comment>
<protein>
    <recommendedName>
        <fullName evidence="2">RiboL-PSP-HEPN domain-containing protein</fullName>
    </recommendedName>
</protein>
<evidence type="ECO:0000313" key="1">
    <source>
        <dbReference type="EMBL" id="KKK95584.1"/>
    </source>
</evidence>
<name>A0A0F9BZ12_9ZZZZ</name>
<reference evidence="1" key="1">
    <citation type="journal article" date="2015" name="Nature">
        <title>Complex archaea that bridge the gap between prokaryotes and eukaryotes.</title>
        <authorList>
            <person name="Spang A."/>
            <person name="Saw J.H."/>
            <person name="Jorgensen S.L."/>
            <person name="Zaremba-Niedzwiedzka K."/>
            <person name="Martijn J."/>
            <person name="Lind A.E."/>
            <person name="van Eijk R."/>
            <person name="Schleper C."/>
            <person name="Guy L."/>
            <person name="Ettema T.J."/>
        </authorList>
    </citation>
    <scope>NUCLEOTIDE SEQUENCE</scope>
</reference>
<evidence type="ECO:0008006" key="2">
    <source>
        <dbReference type="Google" id="ProtNLM"/>
    </source>
</evidence>
<dbReference type="AlphaFoldDB" id="A0A0F9BZ12"/>